<name>Q3JVU3_BURP1</name>
<feature type="region of interest" description="Disordered" evidence="1">
    <location>
        <begin position="114"/>
        <end position="139"/>
    </location>
</feature>
<feature type="compositionally biased region" description="Basic and acidic residues" evidence="1">
    <location>
        <begin position="196"/>
        <end position="212"/>
    </location>
</feature>
<dbReference type="KEGG" id="bpm:BURPS1710b_0897"/>
<dbReference type="HOGENOM" id="CLU_605042_0_0_4"/>
<sequence>MQPDRDGRAAQGARDRQGVGRRADRVAVRRGDDDPLARDRPVDHAARDRGPRALHRRREPREHLESGGRQDGIARVDRLRAAVGRDVRARLLAAGCVRGQEPGRRQRAVDLLPDGRRDPVRDARPRAQPVRAARLDRAADPVDQRVQPRRFLLARVRLDDGACRDRHRAELARERRDGAARLLRARRTAERAAMGGHRDDHRRRGDAEDHAAGARRVAAAGALHARRSWRRVSPRAGAVAPAAGKARIMALRRLPLFCCPYARPPHLRLRRRARRQRSDRRSRAVRHAVGHVPRHRFHGRRESRVRPADLALPRESRSAPRHRDAGEFPRYDRAQHRARARAMARADRGRARRADKNRVARGGRVEQPARARAQLAQARGAHRRVRRARVQRRAGRAAEALPRCLPACGAHARRRAGALRGRRGQRIGAERRARGRHEDDRVRRREPHSRRL</sequence>
<feature type="region of interest" description="Disordered" evidence="1">
    <location>
        <begin position="188"/>
        <end position="214"/>
    </location>
</feature>
<evidence type="ECO:0000256" key="1">
    <source>
        <dbReference type="SAM" id="MobiDB-lite"/>
    </source>
</evidence>
<reference evidence="2 3" key="1">
    <citation type="submission" date="2005-09" db="EMBL/GenBank/DDBJ databases">
        <authorList>
            <person name="Woods D.E."/>
            <person name="Nierman W.C."/>
        </authorList>
    </citation>
    <scope>NUCLEOTIDE SEQUENCE [LARGE SCALE GENOMIC DNA]</scope>
    <source>
        <strain evidence="2 3">1710b</strain>
    </source>
</reference>
<feature type="region of interest" description="Disordered" evidence="1">
    <location>
        <begin position="294"/>
        <end position="370"/>
    </location>
</feature>
<feature type="region of interest" description="Disordered" evidence="1">
    <location>
        <begin position="413"/>
        <end position="452"/>
    </location>
</feature>
<proteinExistence type="predicted"/>
<dbReference type="EnsemblBacteria" id="ABA49439">
    <property type="protein sequence ID" value="ABA49439"/>
    <property type="gene ID" value="BURPS1710b_0897"/>
</dbReference>
<dbReference type="EMBL" id="CP000124">
    <property type="protein sequence ID" value="ABA49439.1"/>
    <property type="molecule type" value="Genomic_DNA"/>
</dbReference>
<evidence type="ECO:0000313" key="2">
    <source>
        <dbReference type="EMBL" id="ABA49439.1"/>
    </source>
</evidence>
<feature type="compositionally biased region" description="Basic and acidic residues" evidence="1">
    <location>
        <begin position="59"/>
        <end position="70"/>
    </location>
</feature>
<evidence type="ECO:0000313" key="3">
    <source>
        <dbReference type="Proteomes" id="UP000002700"/>
    </source>
</evidence>
<feature type="region of interest" description="Disordered" evidence="1">
    <location>
        <begin position="1"/>
        <end position="70"/>
    </location>
</feature>
<protein>
    <submittedName>
        <fullName evidence="2">Uncharacterized protein</fullName>
    </submittedName>
</protein>
<accession>Q3JVU3</accession>
<dbReference type="Proteomes" id="UP000002700">
    <property type="component" value="Chromosome I"/>
</dbReference>
<feature type="compositionally biased region" description="Basic and acidic residues" evidence="1">
    <location>
        <begin position="114"/>
        <end position="125"/>
    </location>
</feature>
<gene>
    <name evidence="2" type="ordered locus">BURPS1710b_0897</name>
</gene>
<feature type="compositionally biased region" description="Basic and acidic residues" evidence="1">
    <location>
        <begin position="344"/>
        <end position="369"/>
    </location>
</feature>
<feature type="compositionally biased region" description="Basic and acidic residues" evidence="1">
    <location>
        <begin position="428"/>
        <end position="443"/>
    </location>
</feature>
<dbReference type="AlphaFoldDB" id="Q3JVU3"/>
<feature type="compositionally biased region" description="Basic and acidic residues" evidence="1">
    <location>
        <begin position="1"/>
        <end position="51"/>
    </location>
</feature>
<organism evidence="2 3">
    <name type="scientific">Burkholderia pseudomallei (strain 1710b)</name>
    <dbReference type="NCBI Taxonomy" id="320372"/>
    <lineage>
        <taxon>Bacteria</taxon>
        <taxon>Pseudomonadati</taxon>
        <taxon>Pseudomonadota</taxon>
        <taxon>Betaproteobacteria</taxon>
        <taxon>Burkholderiales</taxon>
        <taxon>Burkholderiaceae</taxon>
        <taxon>Burkholderia</taxon>
        <taxon>pseudomallei group</taxon>
    </lineage>
</organism>
<feature type="compositionally biased region" description="Basic and acidic residues" evidence="1">
    <location>
        <begin position="300"/>
        <end position="335"/>
    </location>
</feature>
<feature type="compositionally biased region" description="Basic residues" evidence="1">
    <location>
        <begin position="413"/>
        <end position="425"/>
    </location>
</feature>